<reference evidence="1" key="1">
    <citation type="journal article" date="2022" name="Int. J. Syst. Evol. Microbiol.">
        <title>Pseudomonas aegrilactucae sp. nov. and Pseudomonas morbosilactucae sp. nov., pathogens causing bacterial rot of lettuce in Japan.</title>
        <authorList>
            <person name="Sawada H."/>
            <person name="Fujikawa T."/>
            <person name="Satou M."/>
        </authorList>
    </citation>
    <scope>NUCLEOTIDE SEQUENCE</scope>
    <source>
        <strain evidence="1">0166_1</strain>
    </source>
</reference>
<evidence type="ECO:0000313" key="2">
    <source>
        <dbReference type="Proteomes" id="UP001162834"/>
    </source>
</evidence>
<organism evidence="1 2">
    <name type="scientific">Capillimicrobium parvum</name>
    <dbReference type="NCBI Taxonomy" id="2884022"/>
    <lineage>
        <taxon>Bacteria</taxon>
        <taxon>Bacillati</taxon>
        <taxon>Actinomycetota</taxon>
        <taxon>Thermoleophilia</taxon>
        <taxon>Solirubrobacterales</taxon>
        <taxon>Capillimicrobiaceae</taxon>
        <taxon>Capillimicrobium</taxon>
    </lineage>
</organism>
<dbReference type="KEGG" id="sbae:DSM104329_05132"/>
<dbReference type="AlphaFoldDB" id="A0A9E6Y1Y9"/>
<name>A0A9E6Y1Y9_9ACTN</name>
<evidence type="ECO:0000313" key="1">
    <source>
        <dbReference type="EMBL" id="UGS38702.1"/>
    </source>
</evidence>
<dbReference type="Proteomes" id="UP001162834">
    <property type="component" value="Chromosome"/>
</dbReference>
<proteinExistence type="predicted"/>
<accession>A0A9E6Y1Y9</accession>
<dbReference type="RefSeq" id="WP_259312719.1">
    <property type="nucleotide sequence ID" value="NZ_CP087164.1"/>
</dbReference>
<keyword evidence="2" id="KW-1185">Reference proteome</keyword>
<gene>
    <name evidence="1" type="ORF">DSM104329_05132</name>
</gene>
<sequence length="265" mass="29001">MSGTSWHGEFSYAFLRELLEMAREREDVRLLAEGVDAPGLIVRHDIDLSLERAVAVGAVEQDAGVRATFLVMVDSPLYDLDEPGARAALARLREQGHDVGLHMDLGPRGERDGLVIEDVAPEVEACRERLAAVLGDEVRAISFHRPADPLVAALAPVGEVCGMVNAYAAPLMRCYLADSAGAWRHGDPRPVLRDPPCDTVQLLLHPFWWGEEHLSAAERLEAFYHERTAGLAPFDALAFDRQLATVVRRSRRTGLLSAARAGSLP</sequence>
<protein>
    <submittedName>
        <fullName evidence="1">Uncharacterized protein</fullName>
    </submittedName>
</protein>
<dbReference type="EMBL" id="CP087164">
    <property type="protein sequence ID" value="UGS38702.1"/>
    <property type="molecule type" value="Genomic_DNA"/>
</dbReference>